<proteinExistence type="predicted"/>
<dbReference type="RefSeq" id="WP_014405553.1">
    <property type="nucleotide sequence ID" value="NC_017034.1"/>
</dbReference>
<evidence type="ECO:0000313" key="2">
    <source>
        <dbReference type="Proteomes" id="UP000005233"/>
    </source>
</evidence>
<evidence type="ECO:0000313" key="1">
    <source>
        <dbReference type="EMBL" id="AFC99715.1"/>
    </source>
</evidence>
<dbReference type="AlphaFoldDB" id="H8I4F8"/>
<dbReference type="STRING" id="1041930.Mtc_0959"/>
<dbReference type="KEGG" id="mez:Mtc_0959"/>
<reference evidence="1 2" key="1">
    <citation type="journal article" date="2012" name="J. Bacteriol.">
        <title>Complete genome sequence of a thermophilic methanogen, Methanocella conradii HZ254, isolated from Chinese rice field soil.</title>
        <authorList>
            <person name="Lu Z."/>
            <person name="Lu Y."/>
        </authorList>
    </citation>
    <scope>NUCLEOTIDE SEQUENCE [LARGE SCALE GENOMIC DNA]</scope>
    <source>
        <strain evidence="2">DSM 24694 / JCM 17849 / CGMCC 1.5162 / HZ254</strain>
    </source>
</reference>
<keyword evidence="2" id="KW-1185">Reference proteome</keyword>
<dbReference type="GeneID" id="59387881"/>
<accession>H8I4F8</accession>
<dbReference type="eggNOG" id="arCOG13215">
    <property type="taxonomic scope" value="Archaea"/>
</dbReference>
<organism evidence="1 2">
    <name type="scientific">Methanocella conradii (strain DSM 24694 / JCM 17849 / CGMCC 1.5162 / HZ254)</name>
    <dbReference type="NCBI Taxonomy" id="1041930"/>
    <lineage>
        <taxon>Archaea</taxon>
        <taxon>Methanobacteriati</taxon>
        <taxon>Methanobacteriota</taxon>
        <taxon>Stenosarchaea group</taxon>
        <taxon>Methanomicrobia</taxon>
        <taxon>Methanocellales</taxon>
        <taxon>Methanocellaceae</taxon>
        <taxon>Methanocella</taxon>
    </lineage>
</organism>
<gene>
    <name evidence="1" type="ordered locus">Mtc_0959</name>
</gene>
<dbReference type="Proteomes" id="UP000005233">
    <property type="component" value="Chromosome"/>
</dbReference>
<dbReference type="HOGENOM" id="CLU_3020966_0_0_2"/>
<dbReference type="EMBL" id="CP003243">
    <property type="protein sequence ID" value="AFC99715.1"/>
    <property type="molecule type" value="Genomic_DNA"/>
</dbReference>
<dbReference type="OrthoDB" id="146406at2157"/>
<protein>
    <submittedName>
        <fullName evidence="1">Uncharacterized protein</fullName>
    </submittedName>
</protein>
<name>H8I4F8_METCZ</name>
<sequence length="55" mass="6031">MAKEGCACGLNMADVARGTPYKDLGFRKVICAKCGKEFYTDIKGKTMCFDCEKSP</sequence>